<evidence type="ECO:0000313" key="3">
    <source>
        <dbReference type="EMBL" id="MFH8582881.1"/>
    </source>
</evidence>
<dbReference type="EMBL" id="JBIRGH010000001">
    <property type="protein sequence ID" value="MFH8582881.1"/>
    <property type="molecule type" value="Genomic_DNA"/>
</dbReference>
<evidence type="ECO:0000313" key="4">
    <source>
        <dbReference type="Proteomes" id="UP001610990"/>
    </source>
</evidence>
<dbReference type="Proteomes" id="UP001610990">
    <property type="component" value="Unassembled WGS sequence"/>
</dbReference>
<proteinExistence type="predicted"/>
<protein>
    <recommendedName>
        <fullName evidence="2">DUF7848 domain-containing protein</fullName>
    </recommendedName>
</protein>
<dbReference type="RefSeq" id="WP_367434220.1">
    <property type="nucleotide sequence ID" value="NZ_CP108413.1"/>
</dbReference>
<reference evidence="3 4" key="1">
    <citation type="submission" date="2024-10" db="EMBL/GenBank/DDBJ databases">
        <title>The Natural Products Discovery Center: Release of the First 8490 Sequenced Strains for Exploring Actinobacteria Biosynthetic Diversity.</title>
        <authorList>
            <person name="Kalkreuter E."/>
            <person name="Kautsar S.A."/>
            <person name="Yang D."/>
            <person name="Bader C.D."/>
            <person name="Teijaro C.N."/>
            <person name="Fluegel L."/>
            <person name="Davis C.M."/>
            <person name="Simpson J.R."/>
            <person name="Lauterbach L."/>
            <person name="Steele A.D."/>
            <person name="Gui C."/>
            <person name="Meng S."/>
            <person name="Li G."/>
            <person name="Viehrig K."/>
            <person name="Ye F."/>
            <person name="Su P."/>
            <person name="Kiefer A.F."/>
            <person name="Nichols A."/>
            <person name="Cepeda A.J."/>
            <person name="Yan W."/>
            <person name="Fan B."/>
            <person name="Jiang Y."/>
            <person name="Adhikari A."/>
            <person name="Zheng C.-J."/>
            <person name="Schuster L."/>
            <person name="Cowan T.M."/>
            <person name="Smanski M.J."/>
            <person name="Chevrette M.G."/>
            <person name="De Carvalho L.P.S."/>
            <person name="Shen B."/>
        </authorList>
    </citation>
    <scope>NUCLEOTIDE SEQUENCE [LARGE SCALE GENOMIC DNA]</scope>
    <source>
        <strain evidence="3 4">NPDC018013</strain>
    </source>
</reference>
<name>A0ABW7R5S7_9ACTN</name>
<comment type="caution">
    <text evidence="3">The sequence shown here is derived from an EMBL/GenBank/DDBJ whole genome shotgun (WGS) entry which is preliminary data.</text>
</comment>
<sequence>MSGENTFAERQESPVLRPRRARDEHTGKPCGAESTETKTLEDAQGWTFQHMKAHPEHVSFEQVLRHPWGTAQGKPA</sequence>
<accession>A0ABW7R5S7</accession>
<dbReference type="Pfam" id="PF25232">
    <property type="entry name" value="DUF7848"/>
    <property type="match status" value="1"/>
</dbReference>
<feature type="domain" description="DUF7848" evidence="2">
    <location>
        <begin position="29"/>
        <end position="72"/>
    </location>
</feature>
<evidence type="ECO:0000259" key="2">
    <source>
        <dbReference type="Pfam" id="PF25232"/>
    </source>
</evidence>
<evidence type="ECO:0000256" key="1">
    <source>
        <dbReference type="SAM" id="MobiDB-lite"/>
    </source>
</evidence>
<gene>
    <name evidence="3" type="ORF">ACH4GP_00605</name>
</gene>
<organism evidence="3 4">
    <name type="scientific">Streptomyces celluloflavus</name>
    <dbReference type="NCBI Taxonomy" id="58344"/>
    <lineage>
        <taxon>Bacteria</taxon>
        <taxon>Bacillati</taxon>
        <taxon>Actinomycetota</taxon>
        <taxon>Actinomycetes</taxon>
        <taxon>Kitasatosporales</taxon>
        <taxon>Streptomycetaceae</taxon>
        <taxon>Streptomyces</taxon>
    </lineage>
</organism>
<feature type="region of interest" description="Disordered" evidence="1">
    <location>
        <begin position="1"/>
        <end position="38"/>
    </location>
</feature>
<keyword evidence="4" id="KW-1185">Reference proteome</keyword>
<dbReference type="InterPro" id="IPR057170">
    <property type="entry name" value="DUF7848"/>
</dbReference>